<protein>
    <submittedName>
        <fullName evidence="1">Uncharacterized protein</fullName>
    </submittedName>
</protein>
<dbReference type="Proteomes" id="UP000638560">
    <property type="component" value="Unassembled WGS sequence"/>
</dbReference>
<name>A0ABS0H9J9_9ACTN</name>
<dbReference type="EMBL" id="JADPUN010000422">
    <property type="protein sequence ID" value="MBF9135154.1"/>
    <property type="molecule type" value="Genomic_DNA"/>
</dbReference>
<proteinExistence type="predicted"/>
<gene>
    <name evidence="1" type="ORF">I0C86_40460</name>
</gene>
<reference evidence="1 2" key="1">
    <citation type="submission" date="2020-11" db="EMBL/GenBank/DDBJ databases">
        <title>A novel isolate from a Black sea contaminated sediment with potential to produce alkanes: Plantactinospora alkalitolerans sp. nov.</title>
        <authorList>
            <person name="Carro L."/>
            <person name="Veyisoglu A."/>
            <person name="Guven K."/>
            <person name="Schumann P."/>
            <person name="Klenk H.-P."/>
            <person name="Sahin N."/>
        </authorList>
    </citation>
    <scope>NUCLEOTIDE SEQUENCE [LARGE SCALE GENOMIC DNA]</scope>
    <source>
        <strain evidence="1 2">S1510</strain>
    </source>
</reference>
<comment type="caution">
    <text evidence="1">The sequence shown here is derived from an EMBL/GenBank/DDBJ whole genome shotgun (WGS) entry which is preliminary data.</text>
</comment>
<keyword evidence="2" id="KW-1185">Reference proteome</keyword>
<sequence>MSDLPEWVTKQRERIERARVPFYQHCGNFLGLDWYSTARGALPVYGRLEAALRALREWRDANNQRRDFQDEVNLAVRVVAHEMARQITAAATADQDAATIAWVTAGLRCASRPFCTGCVSCQTIESPHRPIGSGTG</sequence>
<accession>A0ABS0H9J9</accession>
<organism evidence="1 2">
    <name type="scientific">Plantactinospora alkalitolerans</name>
    <dbReference type="NCBI Taxonomy" id="2789879"/>
    <lineage>
        <taxon>Bacteria</taxon>
        <taxon>Bacillati</taxon>
        <taxon>Actinomycetota</taxon>
        <taxon>Actinomycetes</taxon>
        <taxon>Micromonosporales</taxon>
        <taxon>Micromonosporaceae</taxon>
        <taxon>Plantactinospora</taxon>
    </lineage>
</organism>
<evidence type="ECO:0000313" key="1">
    <source>
        <dbReference type="EMBL" id="MBF9135154.1"/>
    </source>
</evidence>
<evidence type="ECO:0000313" key="2">
    <source>
        <dbReference type="Proteomes" id="UP000638560"/>
    </source>
</evidence>
<dbReference type="RefSeq" id="WP_196206616.1">
    <property type="nucleotide sequence ID" value="NZ_JADPUN010000422.1"/>
</dbReference>